<dbReference type="AlphaFoldDB" id="A0A3M8AST3"/>
<sequence>MSGLWQRVQIRAKDESGATMISLIFFLFCLGGLLSLLLFSEQADYVEMNVQQTADLVTKGARAAGLWEYTDTNGETQRRLYATSQDAERADAKVIRGAREEAAILWRMNKSALEKHADEISVVHQKGERAYLYQQGIYHLQVEVERRIPVFWGELNAKIDRVSQSGVYEKRPR</sequence>
<feature type="transmembrane region" description="Helical" evidence="1">
    <location>
        <begin position="20"/>
        <end position="39"/>
    </location>
</feature>
<organism evidence="2 3">
    <name type="scientific">Brevibacillus gelatini</name>
    <dbReference type="NCBI Taxonomy" id="1655277"/>
    <lineage>
        <taxon>Bacteria</taxon>
        <taxon>Bacillati</taxon>
        <taxon>Bacillota</taxon>
        <taxon>Bacilli</taxon>
        <taxon>Bacillales</taxon>
        <taxon>Paenibacillaceae</taxon>
        <taxon>Brevibacillus</taxon>
    </lineage>
</organism>
<name>A0A3M8AST3_9BACL</name>
<evidence type="ECO:0000313" key="2">
    <source>
        <dbReference type="EMBL" id="RNB54258.1"/>
    </source>
</evidence>
<keyword evidence="3" id="KW-1185">Reference proteome</keyword>
<dbReference type="Proteomes" id="UP000268829">
    <property type="component" value="Unassembled WGS sequence"/>
</dbReference>
<proteinExistence type="predicted"/>
<protein>
    <submittedName>
        <fullName evidence="2">Uncharacterized protein</fullName>
    </submittedName>
</protein>
<evidence type="ECO:0000313" key="3">
    <source>
        <dbReference type="Proteomes" id="UP000268829"/>
    </source>
</evidence>
<gene>
    <name evidence="2" type="ORF">EDM57_17610</name>
</gene>
<accession>A0A3M8AST3</accession>
<keyword evidence="1" id="KW-1133">Transmembrane helix</keyword>
<dbReference type="OrthoDB" id="2467125at2"/>
<reference evidence="2 3" key="1">
    <citation type="submission" date="2018-10" db="EMBL/GenBank/DDBJ databases">
        <title>Phylogenomics of Brevibacillus.</title>
        <authorList>
            <person name="Dunlap C."/>
        </authorList>
    </citation>
    <scope>NUCLEOTIDE SEQUENCE [LARGE SCALE GENOMIC DNA]</scope>
    <source>
        <strain evidence="2 3">DSM 100115</strain>
    </source>
</reference>
<comment type="caution">
    <text evidence="2">The sequence shown here is derived from an EMBL/GenBank/DDBJ whole genome shotgun (WGS) entry which is preliminary data.</text>
</comment>
<dbReference type="EMBL" id="RHHS01000041">
    <property type="protein sequence ID" value="RNB54258.1"/>
    <property type="molecule type" value="Genomic_DNA"/>
</dbReference>
<keyword evidence="1" id="KW-0472">Membrane</keyword>
<keyword evidence="1" id="KW-0812">Transmembrane</keyword>
<dbReference type="RefSeq" id="WP_122905998.1">
    <property type="nucleotide sequence ID" value="NZ_RHHS01000041.1"/>
</dbReference>
<evidence type="ECO:0000256" key="1">
    <source>
        <dbReference type="SAM" id="Phobius"/>
    </source>
</evidence>